<name>A0AB94IUR5_9BACI</name>
<dbReference type="Proteomes" id="UP000018877">
    <property type="component" value="Unassembled WGS sequence"/>
</dbReference>
<sequence length="262" mass="30638">MNLLQNFLDLDIAYLDTFTKRLNTSWGYIFYNENQPKYYDANHAHLHEAPENPKAVIEEVIHFYNEKNITPRFYLYNLEKLSLFVKELDAYKFGFEELVSPIQIWNKEIKDRKRSNLVTIEKVTEENFNEALEIECSIKEFGGREVREKAFAEEFKHPAFTHYLLRCDGIACATACLFEHRDQVRMESVATIEEFRGKGLIGELIYFLQAEVKKSGKEDLWVFPINEKIEKVYAKYGFNTAGKFVTGHAFLGGKSIKEIQES</sequence>
<gene>
    <name evidence="2" type="ORF">BAVI_00335</name>
</gene>
<feature type="domain" description="N-acetyltransferase" evidence="1">
    <location>
        <begin position="118"/>
        <end position="257"/>
    </location>
</feature>
<dbReference type="EMBL" id="ALAN01000008">
    <property type="protein sequence ID" value="ETI70800.1"/>
    <property type="molecule type" value="Genomic_DNA"/>
</dbReference>
<proteinExistence type="predicted"/>
<dbReference type="Gene3D" id="3.40.630.30">
    <property type="match status" value="1"/>
</dbReference>
<dbReference type="AlphaFoldDB" id="A0AB94IUR5"/>
<dbReference type="RefSeq" id="WP_024026291.1">
    <property type="nucleotide sequence ID" value="NZ_ALAN01000008.1"/>
</dbReference>
<dbReference type="InterPro" id="IPR000182">
    <property type="entry name" value="GNAT_dom"/>
</dbReference>
<dbReference type="Pfam" id="PF00583">
    <property type="entry name" value="Acetyltransf_1"/>
    <property type="match status" value="1"/>
</dbReference>
<organism evidence="2 3">
    <name type="scientific">Neobacillus vireti LMG 21834</name>
    <dbReference type="NCBI Taxonomy" id="1131730"/>
    <lineage>
        <taxon>Bacteria</taxon>
        <taxon>Bacillati</taxon>
        <taxon>Bacillota</taxon>
        <taxon>Bacilli</taxon>
        <taxon>Bacillales</taxon>
        <taxon>Bacillaceae</taxon>
        <taxon>Neobacillus</taxon>
    </lineage>
</organism>
<comment type="caution">
    <text evidence="2">The sequence shown here is derived from an EMBL/GenBank/DDBJ whole genome shotgun (WGS) entry which is preliminary data.</text>
</comment>
<accession>A0AB94IUR5</accession>
<evidence type="ECO:0000313" key="3">
    <source>
        <dbReference type="Proteomes" id="UP000018877"/>
    </source>
</evidence>
<dbReference type="GO" id="GO:0016747">
    <property type="term" value="F:acyltransferase activity, transferring groups other than amino-acyl groups"/>
    <property type="evidence" value="ECO:0007669"/>
    <property type="project" value="InterPro"/>
</dbReference>
<evidence type="ECO:0000259" key="1">
    <source>
        <dbReference type="PROSITE" id="PS51186"/>
    </source>
</evidence>
<evidence type="ECO:0000313" key="2">
    <source>
        <dbReference type="EMBL" id="ETI70800.1"/>
    </source>
</evidence>
<keyword evidence="3" id="KW-1185">Reference proteome</keyword>
<dbReference type="InterPro" id="IPR016181">
    <property type="entry name" value="Acyl_CoA_acyltransferase"/>
</dbReference>
<dbReference type="PROSITE" id="PS51186">
    <property type="entry name" value="GNAT"/>
    <property type="match status" value="1"/>
</dbReference>
<dbReference type="SUPFAM" id="SSF55729">
    <property type="entry name" value="Acyl-CoA N-acyltransferases (Nat)"/>
    <property type="match status" value="1"/>
</dbReference>
<reference evidence="2 3" key="1">
    <citation type="journal article" date="2014" name="Environ. Microbiol.">
        <title>The nitrate-ammonifying and nosZ-carrying bacterium Bacillus vireti is a potent source and sink for nitric and nitrous oxide under high nitrate conditions.</title>
        <authorList>
            <person name="Mania D."/>
            <person name="Heylen K."/>
            <person name="van Spanning R.J."/>
            <person name="Frostegard A."/>
        </authorList>
    </citation>
    <scope>NUCLEOTIDE SEQUENCE [LARGE SCALE GENOMIC DNA]</scope>
    <source>
        <strain evidence="2 3">LMG 21834</strain>
    </source>
</reference>
<protein>
    <submittedName>
        <fullName evidence="2">Acetyltransferase, GNAT family protein</fullName>
    </submittedName>
</protein>